<feature type="domain" description="Protein kinase" evidence="11">
    <location>
        <begin position="1"/>
        <end position="239"/>
    </location>
</feature>
<dbReference type="InterPro" id="IPR008266">
    <property type="entry name" value="Tyr_kinase_AS"/>
</dbReference>
<dbReference type="Gene3D" id="1.10.510.10">
    <property type="entry name" value="Transferase(Phosphotransferase) domain 1"/>
    <property type="match status" value="1"/>
</dbReference>
<dbReference type="Proteomes" id="UP001200034">
    <property type="component" value="Unassembled WGS sequence"/>
</dbReference>
<comment type="similarity">
    <text evidence="1">Belongs to the protein kinase superfamily. BUD32 family.</text>
</comment>
<evidence type="ECO:0000256" key="2">
    <source>
        <dbReference type="ARBA" id="ARBA00012513"/>
    </source>
</evidence>
<comment type="caution">
    <text evidence="12">The sequence shown here is derived from an EMBL/GenBank/DDBJ whole genome shotgun (WGS) entry which is preliminary data.</text>
</comment>
<keyword evidence="3" id="KW-0723">Serine/threonine-protein kinase</keyword>
<evidence type="ECO:0000256" key="9">
    <source>
        <dbReference type="ARBA" id="ARBA00047899"/>
    </source>
</evidence>
<keyword evidence="7" id="KW-0418">Kinase</keyword>
<dbReference type="InterPro" id="IPR011009">
    <property type="entry name" value="Kinase-like_dom_sf"/>
</dbReference>
<dbReference type="GO" id="GO:0070525">
    <property type="term" value="P:tRNA threonylcarbamoyladenosine metabolic process"/>
    <property type="evidence" value="ECO:0007669"/>
    <property type="project" value="TreeGrafter"/>
</dbReference>
<keyword evidence="5" id="KW-0819">tRNA processing</keyword>
<keyword evidence="8" id="KW-0067">ATP-binding</keyword>
<protein>
    <recommendedName>
        <fullName evidence="2">non-specific serine/threonine protein kinase</fullName>
        <ecNumber evidence="2">2.7.11.1</ecNumber>
    </recommendedName>
</protein>
<evidence type="ECO:0000313" key="12">
    <source>
        <dbReference type="EMBL" id="KAH8366226.1"/>
    </source>
</evidence>
<dbReference type="AlphaFoldDB" id="A0AAD4JWZ2"/>
<dbReference type="PANTHER" id="PTHR12209:SF0">
    <property type="entry name" value="EKC_KEOPS COMPLEX SUBUNIT TP53RK"/>
    <property type="match status" value="1"/>
</dbReference>
<evidence type="ECO:0000256" key="1">
    <source>
        <dbReference type="ARBA" id="ARBA00010630"/>
    </source>
</evidence>
<keyword evidence="4" id="KW-0808">Transferase</keyword>
<evidence type="ECO:0000259" key="11">
    <source>
        <dbReference type="PROSITE" id="PS50011"/>
    </source>
</evidence>
<keyword evidence="13" id="KW-1185">Reference proteome</keyword>
<evidence type="ECO:0000256" key="5">
    <source>
        <dbReference type="ARBA" id="ARBA00022694"/>
    </source>
</evidence>
<dbReference type="NCBIfam" id="TIGR03724">
    <property type="entry name" value="arch_bud32"/>
    <property type="match status" value="1"/>
</dbReference>
<keyword evidence="6" id="KW-0547">Nucleotide-binding</keyword>
<dbReference type="InterPro" id="IPR000719">
    <property type="entry name" value="Prot_kinase_dom"/>
</dbReference>
<proteinExistence type="inferred from homology"/>
<dbReference type="PROSITE" id="PS50011">
    <property type="entry name" value="PROTEIN_KINASE_DOM"/>
    <property type="match status" value="1"/>
</dbReference>
<dbReference type="GO" id="GO:0005524">
    <property type="term" value="F:ATP binding"/>
    <property type="evidence" value="ECO:0007669"/>
    <property type="project" value="UniProtKB-KW"/>
</dbReference>
<dbReference type="PROSITE" id="PS00109">
    <property type="entry name" value="PROTEIN_KINASE_TYR"/>
    <property type="match status" value="1"/>
</dbReference>
<dbReference type="EMBL" id="JAJJHW010002774">
    <property type="protein sequence ID" value="KAH8366226.1"/>
    <property type="molecule type" value="Genomic_DNA"/>
</dbReference>
<evidence type="ECO:0000256" key="4">
    <source>
        <dbReference type="ARBA" id="ARBA00022679"/>
    </source>
</evidence>
<evidence type="ECO:0000256" key="6">
    <source>
        <dbReference type="ARBA" id="ARBA00022741"/>
    </source>
</evidence>
<dbReference type="GO" id="GO:0005829">
    <property type="term" value="C:cytosol"/>
    <property type="evidence" value="ECO:0007669"/>
    <property type="project" value="TreeGrafter"/>
</dbReference>
<dbReference type="EC" id="2.7.11.1" evidence="2"/>
<reference evidence="12" key="1">
    <citation type="journal article" date="2021" name="Mol. Ecol. Resour.">
        <title>Phylogenomic analyses of the genus Drosophila reveals genomic signals of climate adaptation.</title>
        <authorList>
            <person name="Li F."/>
            <person name="Rane R.V."/>
            <person name="Luria V."/>
            <person name="Xiong Z."/>
            <person name="Chen J."/>
            <person name="Li Z."/>
            <person name="Catullo R.A."/>
            <person name="Griffin P.C."/>
            <person name="Schiffer M."/>
            <person name="Pearce S."/>
            <person name="Lee S.F."/>
            <person name="McElroy K."/>
            <person name="Stocker A."/>
            <person name="Shirriffs J."/>
            <person name="Cockerell F."/>
            <person name="Coppin C."/>
            <person name="Sgro C.M."/>
            <person name="Karger A."/>
            <person name="Cain J.W."/>
            <person name="Weber J.A."/>
            <person name="Santpere G."/>
            <person name="Kirschner M.W."/>
            <person name="Hoffmann A.A."/>
            <person name="Oakeshott J.G."/>
            <person name="Zhang G."/>
        </authorList>
    </citation>
    <scope>NUCLEOTIDE SEQUENCE</scope>
    <source>
        <strain evidence="12">BGI-SZ-2011g</strain>
    </source>
</reference>
<evidence type="ECO:0000256" key="7">
    <source>
        <dbReference type="ARBA" id="ARBA00022777"/>
    </source>
</evidence>
<organism evidence="12 13">
    <name type="scientific">Drosophila rubida</name>
    <dbReference type="NCBI Taxonomy" id="30044"/>
    <lineage>
        <taxon>Eukaryota</taxon>
        <taxon>Metazoa</taxon>
        <taxon>Ecdysozoa</taxon>
        <taxon>Arthropoda</taxon>
        <taxon>Hexapoda</taxon>
        <taxon>Insecta</taxon>
        <taxon>Pterygota</taxon>
        <taxon>Neoptera</taxon>
        <taxon>Endopterygota</taxon>
        <taxon>Diptera</taxon>
        <taxon>Brachycera</taxon>
        <taxon>Muscomorpha</taxon>
        <taxon>Ephydroidea</taxon>
        <taxon>Drosophilidae</taxon>
        <taxon>Drosophila</taxon>
    </lineage>
</organism>
<dbReference type="GO" id="GO:0008033">
    <property type="term" value="P:tRNA processing"/>
    <property type="evidence" value="ECO:0007669"/>
    <property type="project" value="UniProtKB-KW"/>
</dbReference>
<evidence type="ECO:0000313" key="13">
    <source>
        <dbReference type="Proteomes" id="UP001200034"/>
    </source>
</evidence>
<sequence length="239" mass="27133">MSLNIIKQGAEGRLYLGDFKGESCLIKERFVKKYRHPELDSQITRQRMKAEVKASGRCLAAGILAPRILHSDLNTHKLYMEYFGNAQTAKQFIQQTVAAYDAEQTKEVLLHLCSRIGAGIGQMHANNIIHGDLTTSNILVNPKISVNQNQSEDADKDSKSEYDVIFIDFGLSHYNQAAEDKGVDLYVLERALLSTHSEQKYIFEYILAEYRRNCGKDEEVVLAKFDEVRARGRKRTMIG</sequence>
<comment type="catalytic activity">
    <reaction evidence="9">
        <text>L-threonyl-[protein] + ATP = O-phospho-L-threonyl-[protein] + ADP + H(+)</text>
        <dbReference type="Rhea" id="RHEA:46608"/>
        <dbReference type="Rhea" id="RHEA-COMP:11060"/>
        <dbReference type="Rhea" id="RHEA-COMP:11605"/>
        <dbReference type="ChEBI" id="CHEBI:15378"/>
        <dbReference type="ChEBI" id="CHEBI:30013"/>
        <dbReference type="ChEBI" id="CHEBI:30616"/>
        <dbReference type="ChEBI" id="CHEBI:61977"/>
        <dbReference type="ChEBI" id="CHEBI:456216"/>
        <dbReference type="EC" id="2.7.11.1"/>
    </reaction>
</comment>
<dbReference type="FunFam" id="3.30.200.20:FF:000201">
    <property type="entry name" value="TP53-regulating kinase isoform X1"/>
    <property type="match status" value="1"/>
</dbReference>
<dbReference type="GO" id="GO:0000408">
    <property type="term" value="C:EKC/KEOPS complex"/>
    <property type="evidence" value="ECO:0007669"/>
    <property type="project" value="UniProtKB-ARBA"/>
</dbReference>
<dbReference type="InterPro" id="IPR001245">
    <property type="entry name" value="Ser-Thr/Tyr_kinase_cat_dom"/>
</dbReference>
<gene>
    <name evidence="12" type="ORF">KR093_010412</name>
</gene>
<dbReference type="SUPFAM" id="SSF56112">
    <property type="entry name" value="Protein kinase-like (PK-like)"/>
    <property type="match status" value="1"/>
</dbReference>
<dbReference type="InterPro" id="IPR022495">
    <property type="entry name" value="Bud32"/>
</dbReference>
<dbReference type="Pfam" id="PF07714">
    <property type="entry name" value="PK_Tyr_Ser-Thr"/>
    <property type="match status" value="1"/>
</dbReference>
<evidence type="ECO:0000256" key="10">
    <source>
        <dbReference type="ARBA" id="ARBA00048679"/>
    </source>
</evidence>
<dbReference type="PANTHER" id="PTHR12209">
    <property type="entry name" value="NON-SPECIFIC SERINE/THREONINE PROTEIN KINASE"/>
    <property type="match status" value="1"/>
</dbReference>
<accession>A0AAD4JWZ2</accession>
<dbReference type="Gene3D" id="3.30.200.20">
    <property type="entry name" value="Phosphorylase Kinase, domain 1"/>
    <property type="match status" value="1"/>
</dbReference>
<comment type="catalytic activity">
    <reaction evidence="10">
        <text>L-seryl-[protein] + ATP = O-phospho-L-seryl-[protein] + ADP + H(+)</text>
        <dbReference type="Rhea" id="RHEA:17989"/>
        <dbReference type="Rhea" id="RHEA-COMP:9863"/>
        <dbReference type="Rhea" id="RHEA-COMP:11604"/>
        <dbReference type="ChEBI" id="CHEBI:15378"/>
        <dbReference type="ChEBI" id="CHEBI:29999"/>
        <dbReference type="ChEBI" id="CHEBI:30616"/>
        <dbReference type="ChEBI" id="CHEBI:83421"/>
        <dbReference type="ChEBI" id="CHEBI:456216"/>
        <dbReference type="EC" id="2.7.11.1"/>
    </reaction>
</comment>
<dbReference type="GO" id="GO:0004674">
    <property type="term" value="F:protein serine/threonine kinase activity"/>
    <property type="evidence" value="ECO:0007669"/>
    <property type="project" value="UniProtKB-KW"/>
</dbReference>
<name>A0AAD4JWZ2_9MUSC</name>
<dbReference type="GO" id="GO:0005634">
    <property type="term" value="C:nucleus"/>
    <property type="evidence" value="ECO:0007669"/>
    <property type="project" value="TreeGrafter"/>
</dbReference>
<evidence type="ECO:0000256" key="8">
    <source>
        <dbReference type="ARBA" id="ARBA00022840"/>
    </source>
</evidence>
<evidence type="ECO:0000256" key="3">
    <source>
        <dbReference type="ARBA" id="ARBA00022527"/>
    </source>
</evidence>